<evidence type="ECO:0000256" key="3">
    <source>
        <dbReference type="ARBA" id="ARBA00006613"/>
    </source>
</evidence>
<dbReference type="PIRSF" id="PIRSF037096">
    <property type="entry name" value="AP3_complex_beta"/>
    <property type="match status" value="1"/>
</dbReference>
<evidence type="ECO:0000313" key="14">
    <source>
        <dbReference type="Proteomes" id="UP000830375"/>
    </source>
</evidence>
<proteinExistence type="inferred from homology"/>
<dbReference type="Gene3D" id="1.25.10.10">
    <property type="entry name" value="Leucine-rich Repeat Variant"/>
    <property type="match status" value="1"/>
</dbReference>
<name>A0ABQ8LE16_LABRO</name>
<keyword evidence="9" id="KW-0968">Cytoplasmic vesicle</keyword>
<organism evidence="13 14">
    <name type="scientific">Labeo rohita</name>
    <name type="common">Indian major carp</name>
    <name type="synonym">Cyprinus rohita</name>
    <dbReference type="NCBI Taxonomy" id="84645"/>
    <lineage>
        <taxon>Eukaryota</taxon>
        <taxon>Metazoa</taxon>
        <taxon>Chordata</taxon>
        <taxon>Craniata</taxon>
        <taxon>Vertebrata</taxon>
        <taxon>Euteleostomi</taxon>
        <taxon>Actinopterygii</taxon>
        <taxon>Neopterygii</taxon>
        <taxon>Teleostei</taxon>
        <taxon>Ostariophysi</taxon>
        <taxon>Cypriniformes</taxon>
        <taxon>Cyprinidae</taxon>
        <taxon>Labeoninae</taxon>
        <taxon>Labeonini</taxon>
        <taxon>Labeo</taxon>
    </lineage>
</organism>
<comment type="caution">
    <text evidence="13">The sequence shown here is derived from an EMBL/GenBank/DDBJ whole genome shotgun (WGS) entry which is preliminary data.</text>
</comment>
<dbReference type="PANTHER" id="PTHR11134">
    <property type="entry name" value="ADAPTOR COMPLEX SUBUNIT BETA FAMILY MEMBER"/>
    <property type="match status" value="1"/>
</dbReference>
<dbReference type="SMART" id="SM01355">
    <property type="entry name" value="AP3B1_C"/>
    <property type="match status" value="1"/>
</dbReference>
<dbReference type="Pfam" id="PF01602">
    <property type="entry name" value="Adaptin_N"/>
    <property type="match status" value="1"/>
</dbReference>
<keyword evidence="8" id="KW-0472">Membrane</keyword>
<feature type="domain" description="AP-3 complex subunit beta C-terminal" evidence="12">
    <location>
        <begin position="582"/>
        <end position="730"/>
    </location>
</feature>
<feature type="compositionally biased region" description="Acidic residues" evidence="11">
    <location>
        <begin position="626"/>
        <end position="650"/>
    </location>
</feature>
<evidence type="ECO:0000256" key="5">
    <source>
        <dbReference type="ARBA" id="ARBA00022553"/>
    </source>
</evidence>
<keyword evidence="6" id="KW-0653">Protein transport</keyword>
<feature type="compositionally biased region" description="Basic residues" evidence="11">
    <location>
        <begin position="581"/>
        <end position="592"/>
    </location>
</feature>
<dbReference type="Proteomes" id="UP000830375">
    <property type="component" value="Unassembled WGS sequence"/>
</dbReference>
<evidence type="ECO:0000256" key="7">
    <source>
        <dbReference type="ARBA" id="ARBA00023034"/>
    </source>
</evidence>
<dbReference type="InterPro" id="IPR002553">
    <property type="entry name" value="Clathrin/coatomer_adapt-like_N"/>
</dbReference>
<protein>
    <submittedName>
        <fullName evidence="13">AP-3 complex subunit beta-2</fullName>
    </submittedName>
</protein>
<evidence type="ECO:0000256" key="10">
    <source>
        <dbReference type="ARBA" id="ARBA00023570"/>
    </source>
</evidence>
<accession>A0ABQ8LE16</accession>
<evidence type="ECO:0000256" key="1">
    <source>
        <dbReference type="ARBA" id="ARBA00004145"/>
    </source>
</evidence>
<comment type="subcellular location">
    <subcellularLocation>
        <location evidence="1">Cytoplasmic vesicle</location>
        <location evidence="1">Clathrin-coated vesicle membrane</location>
        <topology evidence="1">Peripheral membrane protein</topology>
        <orientation evidence="1">Cytoplasmic side</orientation>
    </subcellularLocation>
    <subcellularLocation>
        <location evidence="2">Golgi apparatus</location>
    </subcellularLocation>
</comment>
<gene>
    <name evidence="13" type="ORF">H4Q32_018685</name>
</gene>
<reference evidence="13 14" key="1">
    <citation type="submission" date="2022-01" db="EMBL/GenBank/DDBJ databases">
        <title>A high-quality chromosome-level genome assembly of rohu carp, Labeo rohita.</title>
        <authorList>
            <person name="Arick M.A. II"/>
            <person name="Hsu C.-Y."/>
            <person name="Magbanua Z."/>
            <person name="Pechanova O."/>
            <person name="Grover C."/>
            <person name="Miller E."/>
            <person name="Thrash A."/>
            <person name="Ezzel L."/>
            <person name="Alam S."/>
            <person name="Benzie J."/>
            <person name="Hamilton M."/>
            <person name="Karsi A."/>
            <person name="Lawrence M.L."/>
            <person name="Peterson D.G."/>
        </authorList>
    </citation>
    <scope>NUCLEOTIDE SEQUENCE [LARGE SCALE GENOMIC DNA]</scope>
    <source>
        <strain evidence="14">BAU-BD-2019</strain>
        <tissue evidence="13">Blood</tissue>
    </source>
</reference>
<evidence type="ECO:0000256" key="4">
    <source>
        <dbReference type="ARBA" id="ARBA00022448"/>
    </source>
</evidence>
<dbReference type="Pfam" id="PF24080">
    <property type="entry name" value="AP3B1_C_2"/>
    <property type="match status" value="1"/>
</dbReference>
<evidence type="ECO:0000259" key="12">
    <source>
        <dbReference type="SMART" id="SM01355"/>
    </source>
</evidence>
<feature type="compositionally biased region" description="Acidic residues" evidence="11">
    <location>
        <begin position="559"/>
        <end position="578"/>
    </location>
</feature>
<dbReference type="InterPro" id="IPR016024">
    <property type="entry name" value="ARM-type_fold"/>
</dbReference>
<dbReference type="EMBL" id="JACTAM010000025">
    <property type="protein sequence ID" value="KAI2648554.1"/>
    <property type="molecule type" value="Genomic_DNA"/>
</dbReference>
<evidence type="ECO:0000313" key="13">
    <source>
        <dbReference type="EMBL" id="KAI2648554.1"/>
    </source>
</evidence>
<keyword evidence="4" id="KW-0813">Transport</keyword>
<dbReference type="InterPro" id="IPR011989">
    <property type="entry name" value="ARM-like"/>
</dbReference>
<keyword evidence="14" id="KW-1185">Reference proteome</keyword>
<evidence type="ECO:0000256" key="8">
    <source>
        <dbReference type="ARBA" id="ARBA00023136"/>
    </source>
</evidence>
<dbReference type="SUPFAM" id="SSF48371">
    <property type="entry name" value="ARM repeat"/>
    <property type="match status" value="1"/>
</dbReference>
<feature type="compositionally biased region" description="Low complexity" evidence="11">
    <location>
        <begin position="540"/>
        <end position="558"/>
    </location>
</feature>
<keyword evidence="5" id="KW-0597">Phosphoprotein</keyword>
<evidence type="ECO:0000256" key="2">
    <source>
        <dbReference type="ARBA" id="ARBA00004555"/>
    </source>
</evidence>
<comment type="similarity">
    <text evidence="3">Belongs to the adaptor complexes large subunit family.</text>
</comment>
<comment type="function">
    <text evidence="10">Subunit of non-clathrin- and clathrin-associated adaptor protein complex 3 (AP-3) that plays a role in protein sorting in the late-Golgi/trans-Golgi network (TGN) and/or endosomes. The AP complexes mediate both the recruitment of clathrin to membranes and the recognition of sorting signals within the cytosolic tails of transmembrane cargo molecules. AP-3 appears to be involved in the sorting of a subset of transmembrane proteins targeted to lysosomes and lysosome-related organelles. In concert with the BLOC-1 complex, AP-3 is required to target cargos into vesicles assembled at cell bodies for delivery into neurites and nerve terminals.</text>
</comment>
<dbReference type="InterPro" id="IPR026740">
    <property type="entry name" value="AP3_beta"/>
</dbReference>
<dbReference type="InterPro" id="IPR056314">
    <property type="entry name" value="AP3B1/2_C"/>
</dbReference>
<feature type="region of interest" description="Disordered" evidence="11">
    <location>
        <begin position="530"/>
        <end position="655"/>
    </location>
</feature>
<dbReference type="InterPro" id="IPR026739">
    <property type="entry name" value="AP_beta"/>
</dbReference>
<dbReference type="Pfam" id="PF14796">
    <property type="entry name" value="AP3B1_C"/>
    <property type="match status" value="1"/>
</dbReference>
<evidence type="ECO:0000256" key="11">
    <source>
        <dbReference type="SAM" id="MobiDB-lite"/>
    </source>
</evidence>
<evidence type="ECO:0000256" key="9">
    <source>
        <dbReference type="ARBA" id="ARBA00023329"/>
    </source>
</evidence>
<evidence type="ECO:0000256" key="6">
    <source>
        <dbReference type="ARBA" id="ARBA00022927"/>
    </source>
</evidence>
<dbReference type="InterPro" id="IPR029390">
    <property type="entry name" value="AP3B_C"/>
</dbReference>
<sequence>MLDSNKDSLKLEAMKRIVAVKKLVYVYLVRYAEEQQDLALLSISTFQRGLKDPNQLIRASALRVLSSIRVTIIVPIMMLAIKEAASDMSPYVRKTAAHAIPKLHSLDPEQKDQLIEVIEKLLADKTTLVAGSVVMAFEEVCPDRIDLIHKNYRKLCNLLIDVEEWGQVVIINMLTRYARTQFLNPNINESLLEESSEKAFYASDDEEDEDKKAEAAALAKRKPYVVMAVAQLYFHLAPKAEVGIIAKALVRLMRSHSEVQYVVLQNVATMSIKRRGMFEPYLKSFYIRSTDPTQIKILKTYIKSMDKDFVAASIQAIGRCATNIGEVRDTCLNGLVQLLSNRDELVVAESVVVIKKLLQMQPEQHSDIIKHMAKLIDNIQVPMARASILWLIGEYCEHVPKIAPDVLRKMAKTFTNEEDITKLLTQYVLNLAKYDQNYDIRDRARFIRQLIVPTDKSGALNKYAKKLFLALKPAPELPDWPESAPDPSVRNVEVKDSVCARRTVLTGPEGAGVIRLLERVTTLTSIPEWSKCTSRKDQSDSGSGSESASGSDESASGSESEESGEETESEEDEEDEEEEKKKRKKLDKPKAKKPVEESAESEQSSGAEDRKRIRKAVKNQKSASESESESESSESEDESEEESEEESESDTDVRKKKYCFSRQPFSPDPNMVAVQIQFTNNTTSETKNLHIEDPRLQSGMRIREFAEIDMLAAGESITVVMGIDFCDSTQAANFQLTHTRKFFVSIQPPVGELMTPAFLTENDFKKEQGKLMGMNEISEKLTLGAKCVNEHVIVERVTATANLSRVPCGSDKECSTPPPPPSAPVYRFAGKTVSSGCLVLVTVATKEGGGAQLTVNCEKMVIGTMLVKDILQALSQ</sequence>
<keyword evidence="7" id="KW-0333">Golgi apparatus</keyword>